<protein>
    <submittedName>
        <fullName evidence="2">NAD(P)H-dependent FMN reductase</fullName>
    </submittedName>
</protein>
<name>A0A109IN68_9ACTN</name>
<sequence>MRQLMVVVGSTRPGRAGLPIARWFTGQAESHGGFDTTVVDLAELALPLLDEPAVPRLGQYTHQHTRRWSALVDAADAVVLVTPEYNFGYPAALKNAIDYLHHEWHHKPVGFVSYGGVAAGTRAVQQLKQVVTTLRMLPVVEGVHIPWHPRFIIDGRFRPDEATAQAAVAMLDELVRVEAALRGLRVAGEPAPVAAGSPPER</sequence>
<dbReference type="Pfam" id="PF03358">
    <property type="entry name" value="FMN_red"/>
    <property type="match status" value="1"/>
</dbReference>
<dbReference type="InterPro" id="IPR005025">
    <property type="entry name" value="FMN_Rdtase-like_dom"/>
</dbReference>
<dbReference type="InterPro" id="IPR050712">
    <property type="entry name" value="NAD(P)H-dep_reductase"/>
</dbReference>
<dbReference type="RefSeq" id="WP_067303693.1">
    <property type="nucleotide sequence ID" value="NZ_LRMV01000017.1"/>
</dbReference>
<dbReference type="PANTHER" id="PTHR30543:SF21">
    <property type="entry name" value="NAD(P)H-DEPENDENT FMN REDUCTASE LOT6"/>
    <property type="match status" value="1"/>
</dbReference>
<dbReference type="Gene3D" id="3.40.50.360">
    <property type="match status" value="1"/>
</dbReference>
<dbReference type="InterPro" id="IPR029039">
    <property type="entry name" value="Flavoprotein-like_sf"/>
</dbReference>
<feature type="domain" description="NADPH-dependent FMN reductase-like" evidence="1">
    <location>
        <begin position="4"/>
        <end position="142"/>
    </location>
</feature>
<accession>A0A109IN68</accession>
<dbReference type="AlphaFoldDB" id="A0A109IN68"/>
<gene>
    <name evidence="2" type="ORF">GA0070623_1430</name>
</gene>
<evidence type="ECO:0000313" key="2">
    <source>
        <dbReference type="EMBL" id="SCG47073.1"/>
    </source>
</evidence>
<dbReference type="PANTHER" id="PTHR30543">
    <property type="entry name" value="CHROMATE REDUCTASE"/>
    <property type="match status" value="1"/>
</dbReference>
<dbReference type="Proteomes" id="UP000198226">
    <property type="component" value="Chromosome I"/>
</dbReference>
<evidence type="ECO:0000313" key="3">
    <source>
        <dbReference type="Proteomes" id="UP000198226"/>
    </source>
</evidence>
<dbReference type="EMBL" id="LT607752">
    <property type="protein sequence ID" value="SCG47073.1"/>
    <property type="molecule type" value="Genomic_DNA"/>
</dbReference>
<dbReference type="OrthoDB" id="9812295at2"/>
<keyword evidence="3" id="KW-1185">Reference proteome</keyword>
<dbReference type="GO" id="GO:0016491">
    <property type="term" value="F:oxidoreductase activity"/>
    <property type="evidence" value="ECO:0007669"/>
    <property type="project" value="InterPro"/>
</dbReference>
<evidence type="ECO:0000259" key="1">
    <source>
        <dbReference type="Pfam" id="PF03358"/>
    </source>
</evidence>
<proteinExistence type="predicted"/>
<dbReference type="SUPFAM" id="SSF52218">
    <property type="entry name" value="Flavoproteins"/>
    <property type="match status" value="1"/>
</dbReference>
<reference evidence="3" key="1">
    <citation type="submission" date="2016-06" db="EMBL/GenBank/DDBJ databases">
        <authorList>
            <person name="Varghese N."/>
            <person name="Submissions Spin"/>
        </authorList>
    </citation>
    <scope>NUCLEOTIDE SEQUENCE [LARGE SCALE GENOMIC DNA]</scope>
    <source>
        <strain evidence="3">DSM 44983</strain>
    </source>
</reference>
<dbReference type="GO" id="GO:0005829">
    <property type="term" value="C:cytosol"/>
    <property type="evidence" value="ECO:0007669"/>
    <property type="project" value="TreeGrafter"/>
</dbReference>
<dbReference type="GO" id="GO:0010181">
    <property type="term" value="F:FMN binding"/>
    <property type="evidence" value="ECO:0007669"/>
    <property type="project" value="TreeGrafter"/>
</dbReference>
<organism evidence="2 3">
    <name type="scientific">Micromonospora rifamycinica</name>
    <dbReference type="NCBI Taxonomy" id="291594"/>
    <lineage>
        <taxon>Bacteria</taxon>
        <taxon>Bacillati</taxon>
        <taxon>Actinomycetota</taxon>
        <taxon>Actinomycetes</taxon>
        <taxon>Micromonosporales</taxon>
        <taxon>Micromonosporaceae</taxon>
        <taxon>Micromonospora</taxon>
    </lineage>
</organism>